<evidence type="ECO:0000256" key="2">
    <source>
        <dbReference type="ARBA" id="ARBA00022605"/>
    </source>
</evidence>
<evidence type="ECO:0000313" key="8">
    <source>
        <dbReference type="EMBL" id="QTQ12925.1"/>
    </source>
</evidence>
<dbReference type="EC" id="1.2.1.38" evidence="5"/>
<dbReference type="Proteomes" id="UP000671995">
    <property type="component" value="Chromosome"/>
</dbReference>
<gene>
    <name evidence="5" type="primary">argC</name>
    <name evidence="8" type="ORF">HRI96_08660</name>
</gene>
<dbReference type="GO" id="GO:0005737">
    <property type="term" value="C:cytoplasm"/>
    <property type="evidence" value="ECO:0007669"/>
    <property type="project" value="UniProtKB-SubCell"/>
</dbReference>
<dbReference type="Pfam" id="PF22698">
    <property type="entry name" value="Semialdhyde_dhC_1"/>
    <property type="match status" value="1"/>
</dbReference>
<dbReference type="Gene3D" id="3.40.50.720">
    <property type="entry name" value="NAD(P)-binding Rossmann-like Domain"/>
    <property type="match status" value="1"/>
</dbReference>
<dbReference type="InterPro" id="IPR050085">
    <property type="entry name" value="AGPR"/>
</dbReference>
<comment type="pathway">
    <text evidence="5">Amino-acid biosynthesis; L-arginine biosynthesis; N(2)-acetyl-L-ornithine from L-glutamate: step 3/4.</text>
</comment>
<dbReference type="Gene3D" id="3.30.360.10">
    <property type="entry name" value="Dihydrodipicolinate Reductase, domain 2"/>
    <property type="match status" value="1"/>
</dbReference>
<accession>A0A975F264</accession>
<evidence type="ECO:0000256" key="1">
    <source>
        <dbReference type="ARBA" id="ARBA00022571"/>
    </source>
</evidence>
<protein>
    <recommendedName>
        <fullName evidence="5">N-acetyl-gamma-glutamyl-phosphate reductase</fullName>
        <shortName evidence="5">AGPR</shortName>
        <ecNumber evidence="5">1.2.1.38</ecNumber>
    </recommendedName>
    <alternativeName>
        <fullName evidence="5">N-acetyl-glutamate semialdehyde dehydrogenase</fullName>
        <shortName evidence="5">NAGSA dehydrogenase</shortName>
    </alternativeName>
</protein>
<dbReference type="InterPro" id="IPR036291">
    <property type="entry name" value="NAD(P)-bd_dom_sf"/>
</dbReference>
<comment type="function">
    <text evidence="5">Catalyzes the NADPH-dependent reduction of N-acetyl-5-glutamyl phosphate to yield N-acetyl-L-glutamate 5-semialdehyde.</text>
</comment>
<dbReference type="SUPFAM" id="SSF51735">
    <property type="entry name" value="NAD(P)-binding Rossmann-fold domains"/>
    <property type="match status" value="1"/>
</dbReference>
<keyword evidence="3 5" id="KW-0521">NADP</keyword>
<comment type="similarity">
    <text evidence="5">Belongs to the NAGSA dehydrogenase family. Type 1 subfamily.</text>
</comment>
<dbReference type="EMBL" id="CP054257">
    <property type="protein sequence ID" value="QTQ12925.1"/>
    <property type="molecule type" value="Genomic_DNA"/>
</dbReference>
<feature type="active site" evidence="5 6">
    <location>
        <position position="152"/>
    </location>
</feature>
<dbReference type="GO" id="GO:0003942">
    <property type="term" value="F:N-acetyl-gamma-glutamyl-phosphate reductase activity"/>
    <property type="evidence" value="ECO:0007669"/>
    <property type="project" value="UniProtKB-UniRule"/>
</dbReference>
<comment type="subcellular location">
    <subcellularLocation>
        <location evidence="5">Cytoplasm</location>
    </subcellularLocation>
</comment>
<keyword evidence="5" id="KW-0963">Cytoplasm</keyword>
<dbReference type="GO" id="GO:0051287">
    <property type="term" value="F:NAD binding"/>
    <property type="evidence" value="ECO:0007669"/>
    <property type="project" value="InterPro"/>
</dbReference>
<dbReference type="PANTHER" id="PTHR32338:SF10">
    <property type="entry name" value="N-ACETYL-GAMMA-GLUTAMYL-PHOSPHATE REDUCTASE, CHLOROPLASTIC-RELATED"/>
    <property type="match status" value="1"/>
</dbReference>
<evidence type="ECO:0000256" key="5">
    <source>
        <dbReference type="HAMAP-Rule" id="MF_00150"/>
    </source>
</evidence>
<dbReference type="InterPro" id="IPR000534">
    <property type="entry name" value="Semialdehyde_DH_NAD-bd"/>
</dbReference>
<reference evidence="8" key="2">
    <citation type="journal article" date="2021" name="Microbiol. Resour. Announc.">
        <title>Complete Genome Sequences of Three Human Oral Treponema parvum Isolates.</title>
        <authorList>
            <person name="Zeng H."/>
            <person name="Watt R.M."/>
        </authorList>
    </citation>
    <scope>NUCLEOTIDE SEQUENCE</scope>
    <source>
        <strain evidence="8">ATCC 700773</strain>
    </source>
</reference>
<dbReference type="HAMAP" id="MF_00150">
    <property type="entry name" value="ArgC_type1"/>
    <property type="match status" value="1"/>
</dbReference>
<dbReference type="CDD" id="cd23934">
    <property type="entry name" value="AGPR_1_C"/>
    <property type="match status" value="1"/>
</dbReference>
<keyword evidence="1 5" id="KW-0055">Arginine biosynthesis</keyword>
<dbReference type="GO" id="GO:0070401">
    <property type="term" value="F:NADP+ binding"/>
    <property type="evidence" value="ECO:0007669"/>
    <property type="project" value="InterPro"/>
</dbReference>
<keyword evidence="2 5" id="KW-0028">Amino-acid biosynthesis</keyword>
<dbReference type="GO" id="GO:0006526">
    <property type="term" value="P:L-arginine biosynthetic process"/>
    <property type="evidence" value="ECO:0007669"/>
    <property type="project" value="UniProtKB-UniRule"/>
</dbReference>
<feature type="domain" description="Semialdehyde dehydrogenase NAD-binding" evidence="7">
    <location>
        <begin position="2"/>
        <end position="144"/>
    </location>
</feature>
<name>A0A975F264_9SPIR</name>
<reference evidence="8" key="1">
    <citation type="submission" date="2020-05" db="EMBL/GenBank/DDBJ databases">
        <authorList>
            <person name="Zeng H."/>
            <person name="Chan Y.K."/>
            <person name="Watt R.M."/>
        </authorList>
    </citation>
    <scope>NUCLEOTIDE SEQUENCE</scope>
    <source>
        <strain evidence="8">ATCC 700773</strain>
    </source>
</reference>
<evidence type="ECO:0000256" key="3">
    <source>
        <dbReference type="ARBA" id="ARBA00022857"/>
    </source>
</evidence>
<dbReference type="AlphaFoldDB" id="A0A975F264"/>
<evidence type="ECO:0000256" key="4">
    <source>
        <dbReference type="ARBA" id="ARBA00023002"/>
    </source>
</evidence>
<evidence type="ECO:0000313" key="9">
    <source>
        <dbReference type="Proteomes" id="UP000671995"/>
    </source>
</evidence>
<evidence type="ECO:0000256" key="6">
    <source>
        <dbReference type="PROSITE-ProRule" id="PRU10010"/>
    </source>
</evidence>
<dbReference type="NCBIfam" id="TIGR01850">
    <property type="entry name" value="argC"/>
    <property type="match status" value="1"/>
</dbReference>
<dbReference type="PROSITE" id="PS01224">
    <property type="entry name" value="ARGC"/>
    <property type="match status" value="1"/>
</dbReference>
<dbReference type="PANTHER" id="PTHR32338">
    <property type="entry name" value="N-ACETYL-GAMMA-GLUTAMYL-PHOSPHATE REDUCTASE, CHLOROPLASTIC-RELATED-RELATED"/>
    <property type="match status" value="1"/>
</dbReference>
<dbReference type="InterPro" id="IPR023013">
    <property type="entry name" value="AGPR_AS"/>
</dbReference>
<dbReference type="InterPro" id="IPR000706">
    <property type="entry name" value="AGPR_type-1"/>
</dbReference>
<comment type="catalytic activity">
    <reaction evidence="5">
        <text>N-acetyl-L-glutamate 5-semialdehyde + phosphate + NADP(+) = N-acetyl-L-glutamyl 5-phosphate + NADPH + H(+)</text>
        <dbReference type="Rhea" id="RHEA:21588"/>
        <dbReference type="ChEBI" id="CHEBI:15378"/>
        <dbReference type="ChEBI" id="CHEBI:29123"/>
        <dbReference type="ChEBI" id="CHEBI:43474"/>
        <dbReference type="ChEBI" id="CHEBI:57783"/>
        <dbReference type="ChEBI" id="CHEBI:57936"/>
        <dbReference type="ChEBI" id="CHEBI:58349"/>
        <dbReference type="EC" id="1.2.1.38"/>
    </reaction>
</comment>
<proteinExistence type="inferred from homology"/>
<dbReference type="Pfam" id="PF01118">
    <property type="entry name" value="Semialdhyde_dh"/>
    <property type="match status" value="1"/>
</dbReference>
<dbReference type="InterPro" id="IPR058924">
    <property type="entry name" value="AGPR_dimerisation_dom"/>
</dbReference>
<dbReference type="SUPFAM" id="SSF55347">
    <property type="entry name" value="Glyceraldehyde-3-phosphate dehydrogenase-like, C-terminal domain"/>
    <property type="match status" value="1"/>
</dbReference>
<keyword evidence="4 5" id="KW-0560">Oxidoreductase</keyword>
<evidence type="ECO:0000259" key="7">
    <source>
        <dbReference type="SMART" id="SM00859"/>
    </source>
</evidence>
<dbReference type="SMART" id="SM00859">
    <property type="entry name" value="Semialdhyde_dh"/>
    <property type="match status" value="1"/>
</dbReference>
<organism evidence="8 9">
    <name type="scientific">Treponema parvum</name>
    <dbReference type="NCBI Taxonomy" id="138851"/>
    <lineage>
        <taxon>Bacteria</taxon>
        <taxon>Pseudomonadati</taxon>
        <taxon>Spirochaetota</taxon>
        <taxon>Spirochaetia</taxon>
        <taxon>Spirochaetales</taxon>
        <taxon>Treponemataceae</taxon>
        <taxon>Treponema</taxon>
    </lineage>
</organism>
<sequence length="362" mass="39811">MKAGVIGATGYAGIELVRILLGHPEVEKIFTGSVNFEGKNLTDVYPALIRQYKNKTDGLLLTPEEVAERSDVVFTALPHGIAEKHADYCVKNGKKLIDLSADFRFGTDEATFKKWYKEDWKFPEVHKESVYGLPEMNREEIKNARIIGNPGCYVTSATLALLPALKAGIIDTSAVIVDSKSGVTGSGRTPTDTNNFSSCGESLSAYKIGSHRHKPEIERNCSFAANKEVNIIFTPHLVPMSRGIVSTVYANFTVPASERIALQAKTADIGAADVVRNMYRDFFAKEPFVRILPPGTDPQSKNVRFTNFCDIQVYTVNDSKMLEIISTLDNMVKGASGQAVQNMNLMFGFEETSGIDFIPSSF</sequence>
<dbReference type="CDD" id="cd17895">
    <property type="entry name" value="AGPR_1_N"/>
    <property type="match status" value="1"/>
</dbReference>